<proteinExistence type="predicted"/>
<evidence type="ECO:0000313" key="1">
    <source>
        <dbReference type="EnsemblMetazoa" id="AATE005262-PA.1"/>
    </source>
</evidence>
<accession>A0A182ITM7</accession>
<dbReference type="EnsemblMetazoa" id="AATE005262-RA">
    <property type="protein sequence ID" value="AATE005262-PA.1"/>
    <property type="gene ID" value="AATE005262"/>
</dbReference>
<dbReference type="AlphaFoldDB" id="A0A182ITM7"/>
<reference evidence="1" key="1">
    <citation type="submission" date="2022-08" db="UniProtKB">
        <authorList>
            <consortium name="EnsemblMetazoa"/>
        </authorList>
    </citation>
    <scope>IDENTIFICATION</scope>
    <source>
        <strain evidence="1">EBRO</strain>
    </source>
</reference>
<name>A0A182ITM7_ANOAO</name>
<organism evidence="1">
    <name type="scientific">Anopheles atroparvus</name>
    <name type="common">European mosquito</name>
    <dbReference type="NCBI Taxonomy" id="41427"/>
    <lineage>
        <taxon>Eukaryota</taxon>
        <taxon>Metazoa</taxon>
        <taxon>Ecdysozoa</taxon>
        <taxon>Arthropoda</taxon>
        <taxon>Hexapoda</taxon>
        <taxon>Insecta</taxon>
        <taxon>Pterygota</taxon>
        <taxon>Neoptera</taxon>
        <taxon>Endopterygota</taxon>
        <taxon>Diptera</taxon>
        <taxon>Nematocera</taxon>
        <taxon>Culicoidea</taxon>
        <taxon>Culicidae</taxon>
        <taxon>Anophelinae</taxon>
        <taxon>Anopheles</taxon>
    </lineage>
</organism>
<dbReference type="PROSITE" id="PS51257">
    <property type="entry name" value="PROKAR_LIPOPROTEIN"/>
    <property type="match status" value="1"/>
</dbReference>
<protein>
    <submittedName>
        <fullName evidence="1">Uncharacterized protein</fullName>
    </submittedName>
</protein>
<dbReference type="VEuPathDB" id="VectorBase:AATE005262"/>
<sequence>MQDESERKAIDQCSHHGWGRPLVCTSVSIAGISCVIAHSGGGGGGSTATAVVPAEQYEWKVFFANGHPPRFEAAPTETDRDAFWRLIMVKPPIDAQPAAHGILNALFHQ</sequence>